<dbReference type="Proteomes" id="UP000033684">
    <property type="component" value="Unassembled WGS sequence"/>
</dbReference>
<dbReference type="Pfam" id="PF00515">
    <property type="entry name" value="TPR_1"/>
    <property type="match status" value="1"/>
</dbReference>
<feature type="compositionally biased region" description="Basic and acidic residues" evidence="2">
    <location>
        <begin position="544"/>
        <end position="554"/>
    </location>
</feature>
<name>A0A0F3IGD6_9GAMM</name>
<protein>
    <submittedName>
        <fullName evidence="5">von Willebrand factor A</fullName>
    </submittedName>
</protein>
<dbReference type="PROSITE" id="PS50005">
    <property type="entry name" value="TPR"/>
    <property type="match status" value="1"/>
</dbReference>
<dbReference type="EMBL" id="LAJX01000169">
    <property type="protein sequence ID" value="KJV05816.1"/>
    <property type="molecule type" value="Genomic_DNA"/>
</dbReference>
<gene>
    <name evidence="5" type="ORF">VZ94_15485</name>
</gene>
<dbReference type="AlphaFoldDB" id="A0A0F3IGD6"/>
<dbReference type="InterPro" id="IPR002035">
    <property type="entry name" value="VWF_A"/>
</dbReference>
<dbReference type="SUPFAM" id="SSF48452">
    <property type="entry name" value="TPR-like"/>
    <property type="match status" value="1"/>
</dbReference>
<proteinExistence type="predicted"/>
<dbReference type="InterPro" id="IPR050768">
    <property type="entry name" value="UPF0353/GerABKA_families"/>
</dbReference>
<feature type="compositionally biased region" description="Basic and acidic residues" evidence="2">
    <location>
        <begin position="454"/>
        <end position="464"/>
    </location>
</feature>
<dbReference type="InterPro" id="IPR036465">
    <property type="entry name" value="vWFA_dom_sf"/>
</dbReference>
<dbReference type="InterPro" id="IPR019734">
    <property type="entry name" value="TPR_rpt"/>
</dbReference>
<feature type="transmembrane region" description="Helical" evidence="3">
    <location>
        <begin position="58"/>
        <end position="79"/>
    </location>
</feature>
<organism evidence="5 6">
    <name type="scientific">Methylocucumis oryzae</name>
    <dbReference type="NCBI Taxonomy" id="1632867"/>
    <lineage>
        <taxon>Bacteria</taxon>
        <taxon>Pseudomonadati</taxon>
        <taxon>Pseudomonadota</taxon>
        <taxon>Gammaproteobacteria</taxon>
        <taxon>Methylococcales</taxon>
        <taxon>Methylococcaceae</taxon>
        <taxon>Methylocucumis</taxon>
    </lineage>
</organism>
<evidence type="ECO:0000256" key="2">
    <source>
        <dbReference type="SAM" id="MobiDB-lite"/>
    </source>
</evidence>
<evidence type="ECO:0000313" key="6">
    <source>
        <dbReference type="Proteomes" id="UP000033684"/>
    </source>
</evidence>
<dbReference type="PANTHER" id="PTHR22550:SF14">
    <property type="entry name" value="VWFA DOMAIN-CONTAINING PROTEIN"/>
    <property type="match status" value="1"/>
</dbReference>
<comment type="caution">
    <text evidence="5">The sequence shown here is derived from an EMBL/GenBank/DDBJ whole genome shotgun (WGS) entry which is preliminary data.</text>
</comment>
<dbReference type="InterPro" id="IPR011990">
    <property type="entry name" value="TPR-like_helical_dom_sf"/>
</dbReference>
<feature type="compositionally biased region" description="Basic and acidic residues" evidence="2">
    <location>
        <begin position="493"/>
        <end position="503"/>
    </location>
</feature>
<dbReference type="PROSITE" id="PS50293">
    <property type="entry name" value="TPR_REGION"/>
    <property type="match status" value="1"/>
</dbReference>
<feature type="region of interest" description="Disordered" evidence="2">
    <location>
        <begin position="454"/>
        <end position="586"/>
    </location>
</feature>
<evidence type="ECO:0000259" key="4">
    <source>
        <dbReference type="PROSITE" id="PS50234"/>
    </source>
</evidence>
<dbReference type="Gene3D" id="1.25.40.10">
    <property type="entry name" value="Tetratricopeptide repeat domain"/>
    <property type="match status" value="1"/>
</dbReference>
<feature type="domain" description="VWFA" evidence="4">
    <location>
        <begin position="92"/>
        <end position="289"/>
    </location>
</feature>
<accession>A0A0F3IGD6</accession>
<sequence length="607" mass="67324">MTDFHFIRPLALLALLPALLLAYVLIKRKLSHSVWSSVCDAELLPFLLIDKAAKQNRINLGLGLLASVLAIIALAGPTWERIPVPVFRNTSALVIALSLSHSMDAQDIKPSRLTRARYKIADLLQQRKDGQTALLVYAGDAFTVTPLTDDTATIANQLEVLTTDLMPSPGRNARLAFTKAISLFKQAGLQKGQLVLITDGIDEAPNDLVALAEHENITVSVLGVGTSEGAPVALPGGGFLKDEHGAIVLPKLDEAKLSQLASLGHGIYRTLGADDNDIKALQALLATPLTADNKTDATDVKLDQWQDVGPWVLLLVLPLAALLFRKGLLIFALCVLLPQPNEAYAWSWQDLWQTQEQQAQKAFNGQNYAQAAKQFTRPDWKAAAKYKAGEGYSEQDYQDALKKLTTSDGFYNLGNALAGSGELEKAIDAYQRALKLNPENADAKYNKELVEKALEKQQQDKQKQQQDQQQQQQNQKQQQDQQQQSSEQQASENDAKPEQKPEHGGQQQDSQQQDQQRDQQKQAQQQQKQQESEQQQAAAQQEPAEPKKDDDKQDPVAGESSAKLNDKQQAINEQWLKRIPDDPGGLLRRKFQYQYGQRNAEQSDKPW</sequence>
<reference evidence="6" key="1">
    <citation type="submission" date="2015-03" db="EMBL/GenBank/DDBJ databases">
        <title>Draft genome sequence of a novel methanotroph (Sn10-6) isolated from flooded ricefield rhizosphere in India.</title>
        <authorList>
            <person name="Pandit P.S."/>
            <person name="Pore S.D."/>
            <person name="Arora P."/>
            <person name="Kapse N.G."/>
            <person name="Dhakephalkar P.K."/>
            <person name="Rahalkar M.C."/>
        </authorList>
    </citation>
    <scope>NUCLEOTIDE SEQUENCE [LARGE SCALE GENOMIC DNA]</scope>
    <source>
        <strain evidence="6">Sn10-6</strain>
    </source>
</reference>
<feature type="compositionally biased region" description="Low complexity" evidence="2">
    <location>
        <begin position="521"/>
        <end position="542"/>
    </location>
</feature>
<feature type="transmembrane region" description="Helical" evidence="3">
    <location>
        <begin position="6"/>
        <end position="26"/>
    </location>
</feature>
<dbReference type="PANTHER" id="PTHR22550">
    <property type="entry name" value="SPORE GERMINATION PROTEIN"/>
    <property type="match status" value="1"/>
</dbReference>
<keyword evidence="6" id="KW-1185">Reference proteome</keyword>
<keyword evidence="1" id="KW-0802">TPR repeat</keyword>
<dbReference type="Pfam" id="PF13519">
    <property type="entry name" value="VWA_2"/>
    <property type="match status" value="1"/>
</dbReference>
<feature type="repeat" description="TPR" evidence="1">
    <location>
        <begin position="407"/>
        <end position="440"/>
    </location>
</feature>
<feature type="compositionally biased region" description="Low complexity" evidence="2">
    <location>
        <begin position="465"/>
        <end position="484"/>
    </location>
</feature>
<dbReference type="Gene3D" id="3.40.50.410">
    <property type="entry name" value="von Willebrand factor, type A domain"/>
    <property type="match status" value="1"/>
</dbReference>
<dbReference type="PROSITE" id="PS50234">
    <property type="entry name" value="VWFA"/>
    <property type="match status" value="1"/>
</dbReference>
<dbReference type="SMART" id="SM00327">
    <property type="entry name" value="VWA"/>
    <property type="match status" value="1"/>
</dbReference>
<dbReference type="SUPFAM" id="SSF53300">
    <property type="entry name" value="vWA-like"/>
    <property type="match status" value="1"/>
</dbReference>
<keyword evidence="3" id="KW-0472">Membrane</keyword>
<keyword evidence="3" id="KW-0812">Transmembrane</keyword>
<reference evidence="5 6" key="2">
    <citation type="journal article" date="2016" name="Microb. Ecol.">
        <title>Genome Characteristics of a Novel Type I Methanotroph (Sn10-6) Isolated from a Flooded Indian Rice Field.</title>
        <authorList>
            <person name="Rahalkar M.C."/>
            <person name="Pandit P.S."/>
            <person name="Dhakephalkar P.K."/>
            <person name="Pore S."/>
            <person name="Arora P."/>
            <person name="Kapse N."/>
        </authorList>
    </citation>
    <scope>NUCLEOTIDE SEQUENCE [LARGE SCALE GENOMIC DNA]</scope>
    <source>
        <strain evidence="5 6">Sn10-6</strain>
    </source>
</reference>
<keyword evidence="3" id="KW-1133">Transmembrane helix</keyword>
<evidence type="ECO:0000313" key="5">
    <source>
        <dbReference type="EMBL" id="KJV05816.1"/>
    </source>
</evidence>
<evidence type="ECO:0000256" key="1">
    <source>
        <dbReference type="PROSITE-ProRule" id="PRU00339"/>
    </source>
</evidence>
<dbReference type="PATRIC" id="fig|1632867.3.peg.1724"/>
<evidence type="ECO:0000256" key="3">
    <source>
        <dbReference type="SAM" id="Phobius"/>
    </source>
</evidence>
<dbReference type="RefSeq" id="WP_045779920.1">
    <property type="nucleotide sequence ID" value="NZ_LAJX01000169.1"/>
</dbReference>
<dbReference type="SMART" id="SM00028">
    <property type="entry name" value="TPR"/>
    <property type="match status" value="1"/>
</dbReference>